<sequence length="134" mass="14876">MSADSSQSNSADSSQKGQGRGAANGAKETRRPSPLARVVLGLVGWYRSTISPKNPGKCKYYPTCSTYMVIAVKRFGAIRGSLLGTLRLLRCQPWVDGGIDDVPHRFSLFYRFRWSKAHEEATLEPIVTLEEQLK</sequence>
<dbReference type="InterPro" id="IPR002696">
    <property type="entry name" value="Membr_insert_effic_factor_YidD"/>
</dbReference>
<dbReference type="SMART" id="SM01234">
    <property type="entry name" value="Haemolytic"/>
    <property type="match status" value="1"/>
</dbReference>
<dbReference type="GO" id="GO:0005886">
    <property type="term" value="C:plasma membrane"/>
    <property type="evidence" value="ECO:0007669"/>
    <property type="project" value="UniProtKB-SubCell"/>
</dbReference>
<proteinExistence type="inferred from homology"/>
<dbReference type="EMBL" id="MWWU01000005">
    <property type="protein sequence ID" value="OZG55121.1"/>
    <property type="molecule type" value="Genomic_DNA"/>
</dbReference>
<organism evidence="3 4">
    <name type="scientific">Aeriscardovia aeriphila</name>
    <dbReference type="NCBI Taxonomy" id="218139"/>
    <lineage>
        <taxon>Bacteria</taxon>
        <taxon>Bacillati</taxon>
        <taxon>Actinomycetota</taxon>
        <taxon>Actinomycetes</taxon>
        <taxon>Bifidobacteriales</taxon>
        <taxon>Bifidobacteriaceae</taxon>
        <taxon>Aeriscardovia</taxon>
    </lineage>
</organism>
<keyword evidence="1" id="KW-0472">Membrane</keyword>
<dbReference type="PANTHER" id="PTHR33383:SF1">
    <property type="entry name" value="MEMBRANE PROTEIN INSERTION EFFICIENCY FACTOR-RELATED"/>
    <property type="match status" value="1"/>
</dbReference>
<feature type="region of interest" description="Disordered" evidence="2">
    <location>
        <begin position="1"/>
        <end position="32"/>
    </location>
</feature>
<keyword evidence="4" id="KW-1185">Reference proteome</keyword>
<dbReference type="HAMAP" id="MF_00386">
    <property type="entry name" value="UPF0161_YidD"/>
    <property type="match status" value="1"/>
</dbReference>
<comment type="similarity">
    <text evidence="1">Belongs to the UPF0161 family.</text>
</comment>
<comment type="caution">
    <text evidence="3">The sequence shown here is derived from an EMBL/GenBank/DDBJ whole genome shotgun (WGS) entry which is preliminary data.</text>
</comment>
<protein>
    <recommendedName>
        <fullName evidence="1">Putative membrane protein insertion efficiency factor</fullName>
    </recommendedName>
</protein>
<dbReference type="Proteomes" id="UP000228976">
    <property type="component" value="Unassembled WGS sequence"/>
</dbReference>
<keyword evidence="1" id="KW-1003">Cell membrane</keyword>
<gene>
    <name evidence="3" type="ORF">AEAE_1243</name>
</gene>
<reference evidence="3 4" key="1">
    <citation type="journal article" date="2017" name="BMC Genomics">
        <title>Comparative genomic and phylogenomic analyses of the Bifidobacteriaceae family.</title>
        <authorList>
            <person name="Lugli G.A."/>
            <person name="Milani C."/>
            <person name="Turroni F."/>
            <person name="Duranti S."/>
            <person name="Mancabelli L."/>
            <person name="Mangifesta M."/>
            <person name="Ferrario C."/>
            <person name="Modesto M."/>
            <person name="Mattarelli P."/>
            <person name="Jiri K."/>
            <person name="van Sinderen D."/>
            <person name="Ventura M."/>
        </authorList>
    </citation>
    <scope>NUCLEOTIDE SEQUENCE [LARGE SCALE GENOMIC DNA]</scope>
    <source>
        <strain evidence="3 4">LMG 21773</strain>
    </source>
</reference>
<name>A0A261F7K3_9BIFI</name>
<accession>A0A261F7K3</accession>
<dbReference type="AlphaFoldDB" id="A0A261F7K3"/>
<evidence type="ECO:0000256" key="2">
    <source>
        <dbReference type="SAM" id="MobiDB-lite"/>
    </source>
</evidence>
<dbReference type="Pfam" id="PF01809">
    <property type="entry name" value="YidD"/>
    <property type="match status" value="1"/>
</dbReference>
<dbReference type="PANTHER" id="PTHR33383">
    <property type="entry name" value="MEMBRANE PROTEIN INSERTION EFFICIENCY FACTOR-RELATED"/>
    <property type="match status" value="1"/>
</dbReference>
<comment type="subcellular location">
    <subcellularLocation>
        <location evidence="1">Cell membrane</location>
        <topology evidence="1">Peripheral membrane protein</topology>
        <orientation evidence="1">Cytoplasmic side</orientation>
    </subcellularLocation>
</comment>
<evidence type="ECO:0000313" key="4">
    <source>
        <dbReference type="Proteomes" id="UP000228976"/>
    </source>
</evidence>
<evidence type="ECO:0000313" key="3">
    <source>
        <dbReference type="EMBL" id="OZG55121.1"/>
    </source>
</evidence>
<dbReference type="NCBIfam" id="TIGR00278">
    <property type="entry name" value="membrane protein insertion efficiency factor YidD"/>
    <property type="match status" value="1"/>
</dbReference>
<evidence type="ECO:0000256" key="1">
    <source>
        <dbReference type="HAMAP-Rule" id="MF_00386"/>
    </source>
</evidence>
<dbReference type="OrthoDB" id="9801753at2"/>
<comment type="function">
    <text evidence="1">Could be involved in insertion of integral membrane proteins into the membrane.</text>
</comment>
<feature type="compositionally biased region" description="Low complexity" evidence="2">
    <location>
        <begin position="1"/>
        <end position="15"/>
    </location>
</feature>